<dbReference type="InterPro" id="IPR025857">
    <property type="entry name" value="MacB_PCD"/>
</dbReference>
<feature type="transmembrane region" description="Helical" evidence="7">
    <location>
        <begin position="378"/>
        <end position="402"/>
    </location>
</feature>
<dbReference type="RefSeq" id="WP_183959394.1">
    <property type="nucleotide sequence ID" value="NZ_JACHHP010000001.1"/>
</dbReference>
<feature type="domain" description="MacB-like periplasmic core" evidence="9">
    <location>
        <begin position="23"/>
        <end position="241"/>
    </location>
</feature>
<evidence type="ECO:0000256" key="6">
    <source>
        <dbReference type="ARBA" id="ARBA00038076"/>
    </source>
</evidence>
<dbReference type="Pfam" id="PF02687">
    <property type="entry name" value="FtsX"/>
    <property type="match status" value="2"/>
</dbReference>
<evidence type="ECO:0000256" key="7">
    <source>
        <dbReference type="SAM" id="Phobius"/>
    </source>
</evidence>
<comment type="subcellular location">
    <subcellularLocation>
        <location evidence="1">Cell membrane</location>
        <topology evidence="1">Multi-pass membrane protein</topology>
    </subcellularLocation>
</comment>
<organism evidence="10 11">
    <name type="scientific">Chiayiivirga flava</name>
    <dbReference type="NCBI Taxonomy" id="659595"/>
    <lineage>
        <taxon>Bacteria</taxon>
        <taxon>Pseudomonadati</taxon>
        <taxon>Pseudomonadota</taxon>
        <taxon>Gammaproteobacteria</taxon>
        <taxon>Lysobacterales</taxon>
        <taxon>Lysobacteraceae</taxon>
        <taxon>Chiayiivirga</taxon>
    </lineage>
</organism>
<keyword evidence="5 7" id="KW-0472">Membrane</keyword>
<feature type="transmembrane region" description="Helical" evidence="7">
    <location>
        <begin position="281"/>
        <end position="305"/>
    </location>
</feature>
<feature type="domain" description="ABC3 transporter permease C-terminal" evidence="8">
    <location>
        <begin position="699"/>
        <end position="812"/>
    </location>
</feature>
<feature type="domain" description="MacB-like periplasmic core" evidence="9">
    <location>
        <begin position="488"/>
        <end position="662"/>
    </location>
</feature>
<feature type="transmembrane region" description="Helical" evidence="7">
    <location>
        <begin position="21"/>
        <end position="44"/>
    </location>
</feature>
<evidence type="ECO:0000259" key="9">
    <source>
        <dbReference type="Pfam" id="PF12704"/>
    </source>
</evidence>
<comment type="caution">
    <text evidence="10">The sequence shown here is derived from an EMBL/GenBank/DDBJ whole genome shotgun (WGS) entry which is preliminary data.</text>
</comment>
<feature type="transmembrane region" description="Helical" evidence="7">
    <location>
        <begin position="429"/>
        <end position="449"/>
    </location>
</feature>
<dbReference type="GO" id="GO:0022857">
    <property type="term" value="F:transmembrane transporter activity"/>
    <property type="evidence" value="ECO:0007669"/>
    <property type="project" value="TreeGrafter"/>
</dbReference>
<evidence type="ECO:0000259" key="8">
    <source>
        <dbReference type="Pfam" id="PF02687"/>
    </source>
</evidence>
<gene>
    <name evidence="10" type="ORF">HNQ52_000459</name>
</gene>
<accession>A0A7W8D629</accession>
<feature type="transmembrane region" description="Helical" evidence="7">
    <location>
        <begin position="740"/>
        <end position="764"/>
    </location>
</feature>
<evidence type="ECO:0000256" key="2">
    <source>
        <dbReference type="ARBA" id="ARBA00022475"/>
    </source>
</evidence>
<dbReference type="NCBIfam" id="TIGR03434">
    <property type="entry name" value="ADOP"/>
    <property type="match status" value="1"/>
</dbReference>
<protein>
    <submittedName>
        <fullName evidence="10">Putative permease</fullName>
    </submittedName>
</protein>
<proteinExistence type="inferred from homology"/>
<sequence length="819" mass="87568">MLTTFLQELRYSLRTLMAQPMFTLIAVATLALGIGANTAIFSVIDGLYLRDMPYKDGDRLAIVHNTYPKMGLEDAGTSIPDYFDRKTQAPSIEDIAIYNNVGFNLADAGAAPERLVALRTSASLFSTLQVQPALGRVFSEENEAPGADRVIVLSHALWENRFNADPAIVGRDIRLDAQPYRVLAVMPEGFDFPNRNVGAWVPFAFTPELKSANERGNEYSSSVARLAPGATLEKVDAEMAQIVRTNVEQLGPDIAGFVGATGFTGRARWLREYQVGETRTMLLVLQGAVLMVLLIACANVANLMLTRVVARQKEISVRNALGATRWRIARQLLVDALVLATIGGGLGLLLAKGSIAGFPLLGITSNQSGYDFRMDAPVLGFALLVTIVAAGLAAILPMISLLRLNIYDTIKEGGRLGSGGRRAAASRNVLVVAQIALATTLLIGAGLLLKSFHLLQSQDPGFRSDGVATALIDLPETKYVDGAAQARALEQIVDRLETIPGVQSAAYTSTLPFSGNNSSGSYSIEGLEVAEGTSPPHAMQRQVEGDYFGTMGIALKRGRLFDARDRADGAPVVIIDEFMAERYFPGQDPLGKRVRRGSSDPDADLPWATIVGVVGTIKHGRLGENVEKETIYWPVAQAPQSSGALVVKANVPPQTLNAAIREAVLAFDPEQSLFGVQTLDERISRSLNNQRAPMVLLGIFAVVALVLSAIGIYGVLAYSVGQRTGELGVRMAIGAGRSQILALILRHGAWLTGIGLGLGLVGAFAGGQAMRTQLFGVGGADPVIFLLVPVLLAAIALFSCWLPARRATRIDPLVALRHE</sequence>
<feature type="transmembrane region" description="Helical" evidence="7">
    <location>
        <begin position="694"/>
        <end position="719"/>
    </location>
</feature>
<keyword evidence="2" id="KW-1003">Cell membrane</keyword>
<feature type="transmembrane region" description="Helical" evidence="7">
    <location>
        <begin position="784"/>
        <end position="804"/>
    </location>
</feature>
<evidence type="ECO:0000256" key="1">
    <source>
        <dbReference type="ARBA" id="ARBA00004651"/>
    </source>
</evidence>
<comment type="similarity">
    <text evidence="6">Belongs to the ABC-4 integral membrane protein family.</text>
</comment>
<dbReference type="PANTHER" id="PTHR30572">
    <property type="entry name" value="MEMBRANE COMPONENT OF TRANSPORTER-RELATED"/>
    <property type="match status" value="1"/>
</dbReference>
<dbReference type="InterPro" id="IPR003838">
    <property type="entry name" value="ABC3_permease_C"/>
</dbReference>
<keyword evidence="3 7" id="KW-0812">Transmembrane</keyword>
<name>A0A7W8D629_9GAMM</name>
<dbReference type="InterPro" id="IPR017800">
    <property type="entry name" value="ADOP"/>
</dbReference>
<keyword evidence="11" id="KW-1185">Reference proteome</keyword>
<feature type="transmembrane region" description="Helical" evidence="7">
    <location>
        <begin position="332"/>
        <end position="358"/>
    </location>
</feature>
<dbReference type="Pfam" id="PF12704">
    <property type="entry name" value="MacB_PCD"/>
    <property type="match status" value="2"/>
</dbReference>
<dbReference type="PANTHER" id="PTHR30572:SF4">
    <property type="entry name" value="ABC TRANSPORTER PERMEASE YTRF"/>
    <property type="match status" value="1"/>
</dbReference>
<dbReference type="EMBL" id="JACHHP010000001">
    <property type="protein sequence ID" value="MBB5206943.1"/>
    <property type="molecule type" value="Genomic_DNA"/>
</dbReference>
<dbReference type="AlphaFoldDB" id="A0A7W8D629"/>
<evidence type="ECO:0000256" key="4">
    <source>
        <dbReference type="ARBA" id="ARBA00022989"/>
    </source>
</evidence>
<evidence type="ECO:0000256" key="5">
    <source>
        <dbReference type="ARBA" id="ARBA00023136"/>
    </source>
</evidence>
<dbReference type="InterPro" id="IPR050250">
    <property type="entry name" value="Macrolide_Exporter_MacB"/>
</dbReference>
<feature type="domain" description="ABC3 transporter permease C-terminal" evidence="8">
    <location>
        <begin position="289"/>
        <end position="406"/>
    </location>
</feature>
<evidence type="ECO:0000256" key="3">
    <source>
        <dbReference type="ARBA" id="ARBA00022692"/>
    </source>
</evidence>
<dbReference type="Proteomes" id="UP000521199">
    <property type="component" value="Unassembled WGS sequence"/>
</dbReference>
<dbReference type="GO" id="GO:0005886">
    <property type="term" value="C:plasma membrane"/>
    <property type="evidence" value="ECO:0007669"/>
    <property type="project" value="UniProtKB-SubCell"/>
</dbReference>
<evidence type="ECO:0000313" key="10">
    <source>
        <dbReference type="EMBL" id="MBB5206943.1"/>
    </source>
</evidence>
<keyword evidence="4 7" id="KW-1133">Transmembrane helix</keyword>
<reference evidence="10 11" key="1">
    <citation type="submission" date="2020-08" db="EMBL/GenBank/DDBJ databases">
        <title>Genomic Encyclopedia of Type Strains, Phase IV (KMG-IV): sequencing the most valuable type-strain genomes for metagenomic binning, comparative biology and taxonomic classification.</title>
        <authorList>
            <person name="Goeker M."/>
        </authorList>
    </citation>
    <scope>NUCLEOTIDE SEQUENCE [LARGE SCALE GENOMIC DNA]</scope>
    <source>
        <strain evidence="10 11">DSM 24163</strain>
    </source>
</reference>
<evidence type="ECO:0000313" key="11">
    <source>
        <dbReference type="Proteomes" id="UP000521199"/>
    </source>
</evidence>